<feature type="transmembrane region" description="Helical" evidence="1">
    <location>
        <begin position="320"/>
        <end position="338"/>
    </location>
</feature>
<gene>
    <name evidence="2" type="ordered locus">BHWA1_02670</name>
</gene>
<reference evidence="2 3" key="1">
    <citation type="journal article" date="2009" name="PLoS ONE">
        <title>Genome sequence of the pathogenic intestinal spirochete Brachyspira hyodysenteriae reveals adaptations to its lifestyle in the porcine large intestine.</title>
        <authorList>
            <person name="Bellgard M.I."/>
            <person name="Wanchanthuek P."/>
            <person name="La T."/>
            <person name="Ryan K."/>
            <person name="Moolhuijzen P."/>
            <person name="Albertyn Z."/>
            <person name="Shaban B."/>
            <person name="Motro Y."/>
            <person name="Dunn D.S."/>
            <person name="Schibeci D."/>
            <person name="Hunter A."/>
            <person name="Barrero R."/>
            <person name="Phillips N.D."/>
            <person name="Hampson D.J."/>
        </authorList>
    </citation>
    <scope>NUCLEOTIDE SEQUENCE [LARGE SCALE GENOMIC DNA]</scope>
    <source>
        <strain evidence="3">ATCC 49526 / WA1</strain>
    </source>
</reference>
<evidence type="ECO:0000313" key="3">
    <source>
        <dbReference type="Proteomes" id="UP000001803"/>
    </source>
</evidence>
<protein>
    <submittedName>
        <fullName evidence="2">Glycosyl transferase, group 1</fullName>
    </submittedName>
</protein>
<dbReference type="KEGG" id="bhy:BHWA1_02670"/>
<name>A0A3B6VGU4_BRAHW</name>
<dbReference type="Pfam" id="PF05045">
    <property type="entry name" value="RgpF"/>
    <property type="match status" value="1"/>
</dbReference>
<dbReference type="RefSeq" id="WP_012672147.1">
    <property type="nucleotide sequence ID" value="NC_012226.1"/>
</dbReference>
<organism evidence="2 3">
    <name type="scientific">Brachyspira hyodysenteriae (strain ATCC 49526 / WA1)</name>
    <dbReference type="NCBI Taxonomy" id="565034"/>
    <lineage>
        <taxon>Bacteria</taxon>
        <taxon>Pseudomonadati</taxon>
        <taxon>Spirochaetota</taxon>
        <taxon>Spirochaetia</taxon>
        <taxon>Brachyspirales</taxon>
        <taxon>Brachyspiraceae</taxon>
        <taxon>Brachyspira</taxon>
    </lineage>
</organism>
<sequence length="342" mass="40887">MKYNTKFANKNYLIQKNYTEEIKKLKIGIHIHLYYIDMMDMFIKYLKDSPIEFDLFITTSKEENKDICLNAFNKLPKLKNITIFIVENIGRDIAPWLIECNNIQNNYDLFCHLHTKKSLHWESINEWGEYLIENLISEEAINNILSNFILDNNIGIISPHIYYYLFPYILYIDKDDMHHIKLLLNKLNINFEPKPENFVFPVGSMLWYRPKVLKPLFDLNLKYSDFPQEPIPKTGTIAHAIERIIGIICEQSNYKFKFYINNNSYINNTFALYDEIADKYYIKKYLDKGKFKDIFIDYDIRVKRNIFNILEIGSFSLFNLYLYGPNLVIILFGLKITFRIKK</sequence>
<dbReference type="AlphaFoldDB" id="A0A3B6VGU4"/>
<keyword evidence="1" id="KW-1133">Transmembrane helix</keyword>
<evidence type="ECO:0000256" key="1">
    <source>
        <dbReference type="SAM" id="Phobius"/>
    </source>
</evidence>
<geneLocation type="plasmid" evidence="2 3">
    <name>pBHWA1</name>
</geneLocation>
<dbReference type="Proteomes" id="UP000001803">
    <property type="component" value="Plasmid pBHWA1"/>
</dbReference>
<dbReference type="EMBL" id="CP001360">
    <property type="protein sequence ID" value="ACN85121.1"/>
    <property type="molecule type" value="Genomic_DNA"/>
</dbReference>
<dbReference type="GO" id="GO:0016740">
    <property type="term" value="F:transferase activity"/>
    <property type="evidence" value="ECO:0007669"/>
    <property type="project" value="UniProtKB-KW"/>
</dbReference>
<keyword evidence="2" id="KW-0614">Plasmid</keyword>
<keyword evidence="3" id="KW-1185">Reference proteome</keyword>
<keyword evidence="1" id="KW-0472">Membrane</keyword>
<dbReference type="InterPro" id="IPR007739">
    <property type="entry name" value="RgpF"/>
</dbReference>
<accession>A0A3B6VGU4</accession>
<proteinExistence type="predicted"/>
<keyword evidence="1" id="KW-0812">Transmembrane</keyword>
<evidence type="ECO:0000313" key="2">
    <source>
        <dbReference type="EMBL" id="ACN85121.1"/>
    </source>
</evidence>
<keyword evidence="2" id="KW-0808">Transferase</keyword>